<accession>A0A1F5E4J8</accession>
<evidence type="ECO:0000313" key="1">
    <source>
        <dbReference type="EMBL" id="OGD62322.1"/>
    </source>
</evidence>
<reference evidence="1 2" key="1">
    <citation type="journal article" date="2016" name="Nat. Commun.">
        <title>Thousands of microbial genomes shed light on interconnected biogeochemical processes in an aquifer system.</title>
        <authorList>
            <person name="Anantharaman K."/>
            <person name="Brown C.T."/>
            <person name="Hug L.A."/>
            <person name="Sharon I."/>
            <person name="Castelle C.J."/>
            <person name="Probst A.J."/>
            <person name="Thomas B.C."/>
            <person name="Singh A."/>
            <person name="Wilkins M.J."/>
            <person name="Karaoz U."/>
            <person name="Brodie E.L."/>
            <person name="Williams K.H."/>
            <person name="Hubbard S.S."/>
            <person name="Banfield J.F."/>
        </authorList>
    </citation>
    <scope>NUCLEOTIDE SEQUENCE [LARGE SCALE GENOMIC DNA]</scope>
</reference>
<gene>
    <name evidence="1" type="ORF">A2215_03765</name>
</gene>
<protein>
    <recommendedName>
        <fullName evidence="3">Peptidase C39 domain-containing protein</fullName>
    </recommendedName>
</protein>
<sequence length="133" mass="15470">MKPVVQKHPFGCAIACVAHVLGIRYDNALTLFRNGSRKAKNEGFYCRDIIKTLGNSYYYFYVKDRKRKLIYREGTIVYIRKSKKHPAGHYLAKTPDGWMDPWINFPENKDIRDAKAGIRKRLPGKAMYTITPK</sequence>
<evidence type="ECO:0000313" key="2">
    <source>
        <dbReference type="Proteomes" id="UP000178583"/>
    </source>
</evidence>
<dbReference type="EMBL" id="MEZY01000051">
    <property type="protein sequence ID" value="OGD62322.1"/>
    <property type="molecule type" value="Genomic_DNA"/>
</dbReference>
<evidence type="ECO:0008006" key="3">
    <source>
        <dbReference type="Google" id="ProtNLM"/>
    </source>
</evidence>
<dbReference type="Proteomes" id="UP000178583">
    <property type="component" value="Unassembled WGS sequence"/>
</dbReference>
<comment type="caution">
    <text evidence="1">The sequence shown here is derived from an EMBL/GenBank/DDBJ whole genome shotgun (WGS) entry which is preliminary data.</text>
</comment>
<proteinExistence type="predicted"/>
<name>A0A1F5E4J8_9BACT</name>
<organism evidence="1 2">
    <name type="scientific">Candidatus Berkelbacteria bacterium RIFOXYA2_FULL_43_10</name>
    <dbReference type="NCBI Taxonomy" id="1797472"/>
    <lineage>
        <taxon>Bacteria</taxon>
        <taxon>Candidatus Berkelbacteria</taxon>
    </lineage>
</organism>
<dbReference type="AlphaFoldDB" id="A0A1F5E4J8"/>